<dbReference type="PANTHER" id="PTHR46796">
    <property type="entry name" value="HTH-TYPE TRANSCRIPTIONAL ACTIVATOR RHAS-RELATED"/>
    <property type="match status" value="1"/>
</dbReference>
<dbReference type="AlphaFoldDB" id="A0A5C5GCB6"/>
<gene>
    <name evidence="5" type="ORF">FHY64_03785</name>
</gene>
<proteinExistence type="predicted"/>
<evidence type="ECO:0000256" key="3">
    <source>
        <dbReference type="ARBA" id="ARBA00023163"/>
    </source>
</evidence>
<reference evidence="5 6" key="1">
    <citation type="submission" date="2019-06" db="EMBL/GenBank/DDBJ databases">
        <title>Genome of new Rhodobacteraceae sp. SM1903.</title>
        <authorList>
            <person name="Ren X."/>
        </authorList>
    </citation>
    <scope>NUCLEOTIDE SEQUENCE [LARGE SCALE GENOMIC DNA]</scope>
    <source>
        <strain evidence="5 6">SM1903</strain>
    </source>
</reference>
<dbReference type="InterPro" id="IPR014710">
    <property type="entry name" value="RmlC-like_jellyroll"/>
</dbReference>
<dbReference type="EMBL" id="VFFF01000001">
    <property type="protein sequence ID" value="TNY32425.1"/>
    <property type="molecule type" value="Genomic_DNA"/>
</dbReference>
<evidence type="ECO:0000256" key="2">
    <source>
        <dbReference type="ARBA" id="ARBA00023125"/>
    </source>
</evidence>
<dbReference type="RefSeq" id="WP_140193102.1">
    <property type="nucleotide sequence ID" value="NZ_CP065915.1"/>
</dbReference>
<dbReference type="OrthoDB" id="345413at2"/>
<organism evidence="5 6">
    <name type="scientific">Pelagovum pacificum</name>
    <dbReference type="NCBI Taxonomy" id="2588711"/>
    <lineage>
        <taxon>Bacteria</taxon>
        <taxon>Pseudomonadati</taxon>
        <taxon>Pseudomonadota</taxon>
        <taxon>Alphaproteobacteria</taxon>
        <taxon>Rhodobacterales</taxon>
        <taxon>Paracoccaceae</taxon>
        <taxon>Pelagovum</taxon>
    </lineage>
</organism>
<keyword evidence="3" id="KW-0804">Transcription</keyword>
<dbReference type="Proteomes" id="UP000314011">
    <property type="component" value="Unassembled WGS sequence"/>
</dbReference>
<dbReference type="InterPro" id="IPR011051">
    <property type="entry name" value="RmlC_Cupin_sf"/>
</dbReference>
<dbReference type="GO" id="GO:0043565">
    <property type="term" value="F:sequence-specific DNA binding"/>
    <property type="evidence" value="ECO:0007669"/>
    <property type="project" value="InterPro"/>
</dbReference>
<keyword evidence="1" id="KW-0805">Transcription regulation</keyword>
<evidence type="ECO:0000313" key="6">
    <source>
        <dbReference type="Proteomes" id="UP000314011"/>
    </source>
</evidence>
<sequence length="288" mass="32004">MNDFQIHMPQDVDDDMPSTAFFVESHLADAMPLPHWHDHVEVNLLPEGRMDYLIGGRRVELRAGRLAVFWAAIHHQVVTVEPSQRLFCAYVPVNLFLSLPLAPGFRSAVLRGELLQAEAADPSDEARMAEMVSDWTKVPAAMHLIWRDEILLRLRRMSFQTVTAPASPTGARGAGPRSVWHVERMTAFVNDNLGRAITVGEVAAASGLHPTTARAAFRKVLGFGIAEYIRRQRLGLAMRLLAETDLGPAEVAHMAGYGSMTRLYDAFRELTGKTPRTFRAELRGGRLA</sequence>
<dbReference type="GO" id="GO:0003700">
    <property type="term" value="F:DNA-binding transcription factor activity"/>
    <property type="evidence" value="ECO:0007669"/>
    <property type="project" value="InterPro"/>
</dbReference>
<feature type="domain" description="HTH araC/xylS-type" evidence="4">
    <location>
        <begin position="183"/>
        <end position="281"/>
    </location>
</feature>
<dbReference type="InterPro" id="IPR050204">
    <property type="entry name" value="AraC_XylS_family_regulators"/>
</dbReference>
<keyword evidence="2" id="KW-0238">DNA-binding</keyword>
<protein>
    <submittedName>
        <fullName evidence="5">Helix-turn-helix domain-containing protein</fullName>
    </submittedName>
</protein>
<evidence type="ECO:0000259" key="4">
    <source>
        <dbReference type="PROSITE" id="PS01124"/>
    </source>
</evidence>
<dbReference type="Pfam" id="PF12833">
    <property type="entry name" value="HTH_18"/>
    <property type="match status" value="1"/>
</dbReference>
<dbReference type="Gene3D" id="2.60.120.10">
    <property type="entry name" value="Jelly Rolls"/>
    <property type="match status" value="1"/>
</dbReference>
<evidence type="ECO:0000313" key="5">
    <source>
        <dbReference type="EMBL" id="TNY32425.1"/>
    </source>
</evidence>
<dbReference type="PANTHER" id="PTHR46796:SF6">
    <property type="entry name" value="ARAC SUBFAMILY"/>
    <property type="match status" value="1"/>
</dbReference>
<dbReference type="PROSITE" id="PS01124">
    <property type="entry name" value="HTH_ARAC_FAMILY_2"/>
    <property type="match status" value="1"/>
</dbReference>
<dbReference type="SUPFAM" id="SSF51182">
    <property type="entry name" value="RmlC-like cupins"/>
    <property type="match status" value="1"/>
</dbReference>
<accession>A0A5C5GCB6</accession>
<comment type="caution">
    <text evidence="5">The sequence shown here is derived from an EMBL/GenBank/DDBJ whole genome shotgun (WGS) entry which is preliminary data.</text>
</comment>
<evidence type="ECO:0000256" key="1">
    <source>
        <dbReference type="ARBA" id="ARBA00023015"/>
    </source>
</evidence>
<keyword evidence="6" id="KW-1185">Reference proteome</keyword>
<dbReference type="InterPro" id="IPR018060">
    <property type="entry name" value="HTH_AraC"/>
</dbReference>
<dbReference type="SMART" id="SM00342">
    <property type="entry name" value="HTH_ARAC"/>
    <property type="match status" value="1"/>
</dbReference>
<dbReference type="SUPFAM" id="SSF46689">
    <property type="entry name" value="Homeodomain-like"/>
    <property type="match status" value="1"/>
</dbReference>
<dbReference type="InterPro" id="IPR009057">
    <property type="entry name" value="Homeodomain-like_sf"/>
</dbReference>
<dbReference type="Gene3D" id="1.10.10.60">
    <property type="entry name" value="Homeodomain-like"/>
    <property type="match status" value="1"/>
</dbReference>
<name>A0A5C5GCB6_9RHOB</name>